<gene>
    <name evidence="2" type="ORF">Ae201684_012578</name>
</gene>
<feature type="region of interest" description="Disordered" evidence="1">
    <location>
        <begin position="83"/>
        <end position="102"/>
    </location>
</feature>
<feature type="compositionally biased region" description="Basic and acidic residues" evidence="1">
    <location>
        <begin position="124"/>
        <end position="133"/>
    </location>
</feature>
<comment type="caution">
    <text evidence="2">The sequence shown here is derived from an EMBL/GenBank/DDBJ whole genome shotgun (WGS) entry which is preliminary data.</text>
</comment>
<name>A0A6G0WR87_9STRA</name>
<accession>A0A6G0WR87</accession>
<dbReference type="EMBL" id="VJMJ01000159">
    <property type="protein sequence ID" value="KAF0729939.1"/>
    <property type="molecule type" value="Genomic_DNA"/>
</dbReference>
<feature type="region of interest" description="Disordered" evidence="1">
    <location>
        <begin position="113"/>
        <end position="136"/>
    </location>
</feature>
<organism evidence="2 3">
    <name type="scientific">Aphanomyces euteiches</name>
    <dbReference type="NCBI Taxonomy" id="100861"/>
    <lineage>
        <taxon>Eukaryota</taxon>
        <taxon>Sar</taxon>
        <taxon>Stramenopiles</taxon>
        <taxon>Oomycota</taxon>
        <taxon>Saprolegniomycetes</taxon>
        <taxon>Saprolegniales</taxon>
        <taxon>Verrucalvaceae</taxon>
        <taxon>Aphanomyces</taxon>
    </lineage>
</organism>
<dbReference type="VEuPathDB" id="FungiDB:AeMF1_013831"/>
<evidence type="ECO:0000313" key="2">
    <source>
        <dbReference type="EMBL" id="KAF0729939.1"/>
    </source>
</evidence>
<proteinExistence type="predicted"/>
<sequence length="186" mass="21552">MDEALLKEVVRLGPYEVGHGNVMAAWNKAALAMSDFDSALTGRSCQAKCDNLLASFERSNKASLRASGDILDGREEIRQRKIRKRDEEKDRTDQLEVAGERACNDAEERVAKRMALSSKSNETSQKKESKSDPIDQLLAFERKRHEDDHAYRMERLEFERNEQQQRRIEQRHMTMLLEKLINKLTD</sequence>
<protein>
    <submittedName>
        <fullName evidence="2">Uncharacterized protein</fullName>
    </submittedName>
</protein>
<evidence type="ECO:0000256" key="1">
    <source>
        <dbReference type="SAM" id="MobiDB-lite"/>
    </source>
</evidence>
<evidence type="ECO:0000313" key="3">
    <source>
        <dbReference type="Proteomes" id="UP000481153"/>
    </source>
</evidence>
<dbReference type="Proteomes" id="UP000481153">
    <property type="component" value="Unassembled WGS sequence"/>
</dbReference>
<keyword evidence="3" id="KW-1185">Reference proteome</keyword>
<reference evidence="2 3" key="1">
    <citation type="submission" date="2019-07" db="EMBL/GenBank/DDBJ databases">
        <title>Genomics analysis of Aphanomyces spp. identifies a new class of oomycete effector associated with host adaptation.</title>
        <authorList>
            <person name="Gaulin E."/>
        </authorList>
    </citation>
    <scope>NUCLEOTIDE SEQUENCE [LARGE SCALE GENOMIC DNA]</scope>
    <source>
        <strain evidence="2 3">ATCC 201684</strain>
    </source>
</reference>
<dbReference type="AlphaFoldDB" id="A0A6G0WR87"/>